<evidence type="ECO:0000259" key="11">
    <source>
        <dbReference type="Pfam" id="PF00535"/>
    </source>
</evidence>
<dbReference type="AlphaFoldDB" id="A0A060C0I3"/>
<evidence type="ECO:0000256" key="10">
    <source>
        <dbReference type="ARBA" id="ARBA00048997"/>
    </source>
</evidence>
<proteinExistence type="inferred from homology"/>
<sequence>ATIGALVTAARPLLDAAVIDELLVLDDRSTDTTAATATAAGATVVPICRVHAAHGTGDGKGNALWASLAVAGGDLVVWCDGDVTSFEAGWVVRLVAPLLDDPTVNLVKGVVP</sequence>
<evidence type="ECO:0000256" key="7">
    <source>
        <dbReference type="ARBA" id="ARBA00039022"/>
    </source>
</evidence>
<keyword evidence="5" id="KW-0808">Transferase</keyword>
<evidence type="ECO:0000313" key="12">
    <source>
        <dbReference type="EMBL" id="AIA86560.1"/>
    </source>
</evidence>
<evidence type="ECO:0000256" key="2">
    <source>
        <dbReference type="ARBA" id="ARBA00001946"/>
    </source>
</evidence>
<dbReference type="EC" id="2.4.1.266" evidence="7"/>
<comment type="similarity">
    <text evidence="3">Belongs to the glycosyltransferase 2 family.</text>
</comment>
<evidence type="ECO:0000256" key="3">
    <source>
        <dbReference type="ARBA" id="ARBA00006739"/>
    </source>
</evidence>
<dbReference type="InterPro" id="IPR001173">
    <property type="entry name" value="Glyco_trans_2-like"/>
</dbReference>
<comment type="catalytic activity">
    <reaction evidence="9">
        <text>(2R)-3-phosphoglycerate + UDP-alpha-D-glucose = (2R)-2-O-(alpha-D-glucopyranosyl)-3-phospho-glycerate + UDP + H(+)</text>
        <dbReference type="Rhea" id="RHEA:31319"/>
        <dbReference type="ChEBI" id="CHEBI:15378"/>
        <dbReference type="ChEBI" id="CHEBI:58223"/>
        <dbReference type="ChEBI" id="CHEBI:58272"/>
        <dbReference type="ChEBI" id="CHEBI:58885"/>
        <dbReference type="ChEBI" id="CHEBI:62600"/>
        <dbReference type="EC" id="2.4.1.266"/>
    </reaction>
    <physiologicalReaction direction="left-to-right" evidence="9">
        <dbReference type="Rhea" id="RHEA:31320"/>
    </physiologicalReaction>
</comment>
<organism evidence="12">
    <name type="scientific">uncultured Conexibacter sp</name>
    <dbReference type="NCBI Taxonomy" id="259313"/>
    <lineage>
        <taxon>Bacteria</taxon>
        <taxon>Bacillati</taxon>
        <taxon>Actinomycetota</taxon>
        <taxon>Thermoleophilia</taxon>
        <taxon>Solirubrobacterales</taxon>
        <taxon>Conexibacteraceae</taxon>
        <taxon>Conexibacter</taxon>
        <taxon>environmental samples</taxon>
    </lineage>
</organism>
<name>A0A060C0I3_9ACTN</name>
<keyword evidence="6" id="KW-0460">Magnesium</keyword>
<dbReference type="InterPro" id="IPR029044">
    <property type="entry name" value="Nucleotide-diphossugar_trans"/>
</dbReference>
<reference evidence="12" key="1">
    <citation type="journal article" date="2013" name="Environ. Microbiol.">
        <title>Seasonally variable intestinal metagenomes of the red palm weevil (Rhynchophorus ferrugineus).</title>
        <authorList>
            <person name="Jia S."/>
            <person name="Zhang X."/>
            <person name="Zhang G."/>
            <person name="Yin A."/>
            <person name="Zhang S."/>
            <person name="Li F."/>
            <person name="Wang L."/>
            <person name="Zhao D."/>
            <person name="Yun Q."/>
            <person name="Tala"/>
            <person name="Wang J."/>
            <person name="Sun G."/>
            <person name="Baabdullah M."/>
            <person name="Yu X."/>
            <person name="Hu S."/>
            <person name="Al-Mssallem I.S."/>
            <person name="Yu J."/>
        </authorList>
    </citation>
    <scope>NUCLEOTIDE SEQUENCE</scope>
</reference>
<dbReference type="EMBL" id="KF119294">
    <property type="protein sequence ID" value="AIA86560.1"/>
    <property type="molecule type" value="Genomic_DNA"/>
</dbReference>
<dbReference type="Gene3D" id="3.90.550.10">
    <property type="entry name" value="Spore Coat Polysaccharide Biosynthesis Protein SpsA, Chain A"/>
    <property type="match status" value="1"/>
</dbReference>
<evidence type="ECO:0000256" key="8">
    <source>
        <dbReference type="ARBA" id="ARBA00040894"/>
    </source>
</evidence>
<evidence type="ECO:0000256" key="4">
    <source>
        <dbReference type="ARBA" id="ARBA00022676"/>
    </source>
</evidence>
<protein>
    <recommendedName>
        <fullName evidence="8">Glucosyl-3-phosphoglycerate synthase</fullName>
        <ecNumber evidence="7">2.4.1.266</ecNumber>
    </recommendedName>
</protein>
<comment type="catalytic activity">
    <reaction evidence="10">
        <text>an NDP-alpha-D-glucose + (2R)-3-phosphoglycerate = (2R)-2-O-(alpha-D-glucopyranosyl)-3-phospho-glycerate + a ribonucleoside 5'-diphosphate + H(+)</text>
        <dbReference type="Rhea" id="RHEA:47244"/>
        <dbReference type="ChEBI" id="CHEBI:15378"/>
        <dbReference type="ChEBI" id="CHEBI:57930"/>
        <dbReference type="ChEBI" id="CHEBI:58272"/>
        <dbReference type="ChEBI" id="CHEBI:62600"/>
        <dbReference type="ChEBI" id="CHEBI:76533"/>
        <dbReference type="EC" id="2.4.1.266"/>
    </reaction>
    <physiologicalReaction direction="left-to-right" evidence="10">
        <dbReference type="Rhea" id="RHEA:47245"/>
    </physiologicalReaction>
</comment>
<dbReference type="CDD" id="cd00761">
    <property type="entry name" value="Glyco_tranf_GTA_type"/>
    <property type="match status" value="1"/>
</dbReference>
<dbReference type="GO" id="GO:0016757">
    <property type="term" value="F:glycosyltransferase activity"/>
    <property type="evidence" value="ECO:0007669"/>
    <property type="project" value="UniProtKB-KW"/>
</dbReference>
<dbReference type="InterPro" id="IPR050256">
    <property type="entry name" value="Glycosyltransferase_2"/>
</dbReference>
<dbReference type="SUPFAM" id="SSF53448">
    <property type="entry name" value="Nucleotide-diphospho-sugar transferases"/>
    <property type="match status" value="1"/>
</dbReference>
<evidence type="ECO:0000256" key="5">
    <source>
        <dbReference type="ARBA" id="ARBA00022679"/>
    </source>
</evidence>
<feature type="non-terminal residue" evidence="12">
    <location>
        <position position="112"/>
    </location>
</feature>
<keyword evidence="4" id="KW-0328">Glycosyltransferase</keyword>
<evidence type="ECO:0000256" key="9">
    <source>
        <dbReference type="ARBA" id="ARBA00048689"/>
    </source>
</evidence>
<feature type="non-terminal residue" evidence="12">
    <location>
        <position position="1"/>
    </location>
</feature>
<evidence type="ECO:0000256" key="1">
    <source>
        <dbReference type="ARBA" id="ARBA00001936"/>
    </source>
</evidence>
<comment type="cofactor">
    <cofactor evidence="1">
        <name>Mn(2+)</name>
        <dbReference type="ChEBI" id="CHEBI:29035"/>
    </cofactor>
</comment>
<feature type="domain" description="Glycosyltransferase 2-like" evidence="11">
    <location>
        <begin position="20"/>
        <end position="104"/>
    </location>
</feature>
<evidence type="ECO:0000256" key="6">
    <source>
        <dbReference type="ARBA" id="ARBA00022842"/>
    </source>
</evidence>
<comment type="cofactor">
    <cofactor evidence="2">
        <name>Mg(2+)</name>
        <dbReference type="ChEBI" id="CHEBI:18420"/>
    </cofactor>
</comment>
<dbReference type="PANTHER" id="PTHR48090">
    <property type="entry name" value="UNDECAPRENYL-PHOSPHATE 4-DEOXY-4-FORMAMIDO-L-ARABINOSE TRANSFERASE-RELATED"/>
    <property type="match status" value="1"/>
</dbReference>
<dbReference type="Pfam" id="PF00535">
    <property type="entry name" value="Glycos_transf_2"/>
    <property type="match status" value="1"/>
</dbReference>
<accession>A0A060C0I3</accession>
<dbReference type="PANTHER" id="PTHR48090:SF10">
    <property type="entry name" value="GLUCOSYL-3-PHOSPHOGLYCERATE SYNTHASE"/>
    <property type="match status" value="1"/>
</dbReference>